<gene>
    <name evidence="9 10 11" type="primary">LOC105044594</name>
</gene>
<dbReference type="RefSeq" id="XP_019706285.1">
    <property type="nucleotide sequence ID" value="XM_019850726.2"/>
</dbReference>
<dbReference type="GO" id="GO:0005886">
    <property type="term" value="C:plasma membrane"/>
    <property type="evidence" value="ECO:0007669"/>
    <property type="project" value="TreeGrafter"/>
</dbReference>
<feature type="region of interest" description="Disordered" evidence="6">
    <location>
        <begin position="746"/>
        <end position="773"/>
    </location>
</feature>
<dbReference type="AlphaFoldDB" id="A0A6J0PKA2"/>
<keyword evidence="8" id="KW-1185">Reference proteome</keyword>
<dbReference type="GO" id="GO:0005096">
    <property type="term" value="F:GTPase activator activity"/>
    <property type="evidence" value="ECO:0007669"/>
    <property type="project" value="TreeGrafter"/>
</dbReference>
<dbReference type="GO" id="GO:0006887">
    <property type="term" value="P:exocytosis"/>
    <property type="evidence" value="ECO:0007669"/>
    <property type="project" value="UniProtKB-KW"/>
</dbReference>
<evidence type="ECO:0000313" key="11">
    <source>
        <dbReference type="RefSeq" id="XP_029120293.1"/>
    </source>
</evidence>
<dbReference type="CDD" id="cd15873">
    <property type="entry name" value="R-SNARE_STXBP5_6"/>
    <property type="match status" value="1"/>
</dbReference>
<evidence type="ECO:0000256" key="2">
    <source>
        <dbReference type="ARBA" id="ARBA00008070"/>
    </source>
</evidence>
<dbReference type="InterPro" id="IPR042855">
    <property type="entry name" value="V_SNARE_CC"/>
</dbReference>
<dbReference type="SMART" id="SM00320">
    <property type="entry name" value="WD40"/>
    <property type="match status" value="5"/>
</dbReference>
<comment type="similarity">
    <text evidence="2">Belongs to the WD repeat L(2)GL family.</text>
</comment>
<dbReference type="RefSeq" id="XP_010920833.1">
    <property type="nucleotide sequence ID" value="XM_010922531.3"/>
</dbReference>
<evidence type="ECO:0000313" key="10">
    <source>
        <dbReference type="RefSeq" id="XP_019706285.1"/>
    </source>
</evidence>
<protein>
    <submittedName>
        <fullName evidence="9 10">Uncharacterized protein LOC105044594 isoform X1</fullName>
    </submittedName>
</protein>
<evidence type="ECO:0000259" key="7">
    <source>
        <dbReference type="PROSITE" id="PS50892"/>
    </source>
</evidence>
<dbReference type="Proteomes" id="UP000504607">
    <property type="component" value="Chromosome 5"/>
</dbReference>
<evidence type="ECO:0000256" key="1">
    <source>
        <dbReference type="ARBA" id="ARBA00004496"/>
    </source>
</evidence>
<sequence length="1124" mass="123352">MPSAMSGEASGSGPSQSHAADSHKTRNRYMASADVDLQIAVHYGIPYTASLLAFDPIQRLLAIGTLDGRIKIIGGDNIEGLLISPKKVPYKYLEFLYNHEFLVGVSNENEIQVWNLEFRQLVYCLQWEANMTAFAVVQGTYLMYIGDESGLFSVLKYNDEDGKLLKLPYHIPANVVTEAAGISFLSPQPIIGILPQTCTSGTRVLIAYENGLLILWDISEGQVVTVRGYTDLQLKDDVHTDSSTGVANELSGNMADNEEEEKEICSLCWASNTGSVLAVGYINGDILLWNMSSNSSVKGQQTGISSNSVVKLQLASGDRRLPVIVLHWSANGKADIDKGGQLFIYGGDEMGSEEVLTILSLEWSSGMETLRCISRVDLNLNGSFADMILVPNVGSPENCSTAALFVLTNPGQLHVYDGALLSMLTSEEKPSVQAEKFPDVVPTIDPRMTVTKLCLLTMDRNSSQGLMKKDYAKKLAIPNLSAGTKWPLTGGIPSEMSSDNYAVERIFIAGYEDGSVRMWDATYPILELMFVLESKVPGVKVDGENASVSALAFCSISMTLAVGDECGLVRVYKFHESTDGSTVHFVNETKHEVQIVHHGKGFHCIAAFSILNLHIRTLQFTNSGDRFAVGFEDGQVAMLDMHSLSVMFQQNYMAGGNSPVVCMHVHSIPQYSVPANSPKQVSLERPIDPAEVLLILTKDAHVVIIDSRTGDMITRQVHPKDSLAISMYVIEGSNAIPKVASEKFPQHISDDNSSQSETEKNNNPDGSKTQEVEQHCSSDTSDCCEKLVDPLLLLCCEGALWLYSLKSVIQGDSKFIHKVNLVKRCCWSTTFTMRDEKACRLILLYQTGDIEIRSLPGLEPVAEGSLMSILRWSFKTNMDKTMSSSDNGQIALVNGCELAFLSHVAGANDFRIPESLPCLHDKVLAAAAAAAINLSTSQKKKQSTAPGIFGGIMRGLKGVRTENNPNIIDSFPRYISSQQLEELFSRVPFSNTPTTTTGDPEVAELSIDDIEIDDVLPTTSTSTSSVVNKNYKIDEAEERKKLFEGSTSDMKPRMRTTQEILTQYRFAGDASAAAAHARDKLAQRQERLERLSQRTAELQSGAENFADMANELVKTMEKKRWWKI</sequence>
<dbReference type="GO" id="GO:0006893">
    <property type="term" value="P:Golgi to plasma membrane transport"/>
    <property type="evidence" value="ECO:0007669"/>
    <property type="project" value="TreeGrafter"/>
</dbReference>
<evidence type="ECO:0000256" key="6">
    <source>
        <dbReference type="SAM" id="MobiDB-lite"/>
    </source>
</evidence>
<accession>A0A6J0PKA2</accession>
<organism evidence="8 10">
    <name type="scientific">Elaeis guineensis var. tenera</name>
    <name type="common">Oil palm</name>
    <dbReference type="NCBI Taxonomy" id="51953"/>
    <lineage>
        <taxon>Eukaryota</taxon>
        <taxon>Viridiplantae</taxon>
        <taxon>Streptophyta</taxon>
        <taxon>Embryophyta</taxon>
        <taxon>Tracheophyta</taxon>
        <taxon>Spermatophyta</taxon>
        <taxon>Magnoliopsida</taxon>
        <taxon>Liliopsida</taxon>
        <taxon>Arecaceae</taxon>
        <taxon>Arecoideae</taxon>
        <taxon>Cocoseae</taxon>
        <taxon>Elaeidinae</taxon>
        <taxon>Elaeis</taxon>
    </lineage>
</organism>
<dbReference type="SUPFAM" id="SSF58038">
    <property type="entry name" value="SNARE fusion complex"/>
    <property type="match status" value="1"/>
</dbReference>
<dbReference type="PANTHER" id="PTHR10241:SF25">
    <property type="entry name" value="TOMOSYN, ISOFORM C"/>
    <property type="match status" value="1"/>
</dbReference>
<dbReference type="SUPFAM" id="SSF50978">
    <property type="entry name" value="WD40 repeat-like"/>
    <property type="match status" value="1"/>
</dbReference>
<feature type="compositionally biased region" description="Basic and acidic residues" evidence="6">
    <location>
        <begin position="757"/>
        <end position="773"/>
    </location>
</feature>
<keyword evidence="5" id="KW-0175">Coiled coil</keyword>
<evidence type="ECO:0000256" key="5">
    <source>
        <dbReference type="PROSITE-ProRule" id="PRU00290"/>
    </source>
</evidence>
<dbReference type="OrthoDB" id="19944at2759"/>
<keyword evidence="4" id="KW-0963">Cytoplasm</keyword>
<dbReference type="PANTHER" id="PTHR10241">
    <property type="entry name" value="LETHAL 2 GIANT LARVAE PROTEIN"/>
    <property type="match status" value="1"/>
</dbReference>
<feature type="domain" description="V-SNARE coiled-coil homology" evidence="7">
    <location>
        <begin position="1059"/>
        <end position="1123"/>
    </location>
</feature>
<dbReference type="Gene3D" id="1.20.5.110">
    <property type="match status" value="1"/>
</dbReference>
<feature type="region of interest" description="Disordered" evidence="6">
    <location>
        <begin position="1"/>
        <end position="25"/>
    </location>
</feature>
<dbReference type="InterPro" id="IPR036322">
    <property type="entry name" value="WD40_repeat_dom_sf"/>
</dbReference>
<evidence type="ECO:0000313" key="9">
    <source>
        <dbReference type="RefSeq" id="XP_010920833.1"/>
    </source>
</evidence>
<dbReference type="GO" id="GO:0019905">
    <property type="term" value="F:syntaxin binding"/>
    <property type="evidence" value="ECO:0007669"/>
    <property type="project" value="TreeGrafter"/>
</dbReference>
<dbReference type="GO" id="GO:0005737">
    <property type="term" value="C:cytoplasm"/>
    <property type="evidence" value="ECO:0007669"/>
    <property type="project" value="UniProtKB-SubCell"/>
</dbReference>
<dbReference type="InterPro" id="IPR015943">
    <property type="entry name" value="WD40/YVTN_repeat-like_dom_sf"/>
</dbReference>
<name>A0A6J0PKA2_ELAGV</name>
<dbReference type="PROSITE" id="PS50892">
    <property type="entry name" value="V_SNARE"/>
    <property type="match status" value="1"/>
</dbReference>
<dbReference type="RefSeq" id="XP_029120293.1">
    <property type="nucleotide sequence ID" value="XM_029264460.1"/>
</dbReference>
<evidence type="ECO:0000256" key="3">
    <source>
        <dbReference type="ARBA" id="ARBA00022483"/>
    </source>
</evidence>
<reference evidence="9 10" key="1">
    <citation type="submission" date="2025-04" db="UniProtKB">
        <authorList>
            <consortium name="RefSeq"/>
        </authorList>
    </citation>
    <scope>IDENTIFICATION</scope>
</reference>
<evidence type="ECO:0000256" key="4">
    <source>
        <dbReference type="ARBA" id="ARBA00022490"/>
    </source>
</evidence>
<keyword evidence="3" id="KW-0268">Exocytosis</keyword>
<dbReference type="InterPro" id="IPR001680">
    <property type="entry name" value="WD40_rpt"/>
</dbReference>
<dbReference type="GeneID" id="105044594"/>
<proteinExistence type="inferred from homology"/>
<dbReference type="KEGG" id="egu:105044594"/>
<dbReference type="GO" id="GO:0045159">
    <property type="term" value="F:myosin II binding"/>
    <property type="evidence" value="ECO:0007669"/>
    <property type="project" value="TreeGrafter"/>
</dbReference>
<evidence type="ECO:0000313" key="8">
    <source>
        <dbReference type="Proteomes" id="UP000504607"/>
    </source>
</evidence>
<dbReference type="Gene3D" id="2.130.10.10">
    <property type="entry name" value="YVTN repeat-like/Quinoprotein amine dehydrogenase"/>
    <property type="match status" value="3"/>
</dbReference>
<comment type="subcellular location">
    <subcellularLocation>
        <location evidence="1">Cytoplasm</location>
    </subcellularLocation>
</comment>